<proteinExistence type="predicted"/>
<name>F9S3R5_9VIBR</name>
<evidence type="ECO:0000313" key="3">
    <source>
        <dbReference type="Proteomes" id="UP000004605"/>
    </source>
</evidence>
<organism evidence="2 3">
    <name type="scientific">Vibrio ichthyoenteri ATCC 700023</name>
    <dbReference type="NCBI Taxonomy" id="870968"/>
    <lineage>
        <taxon>Bacteria</taxon>
        <taxon>Pseudomonadati</taxon>
        <taxon>Pseudomonadota</taxon>
        <taxon>Gammaproteobacteria</taxon>
        <taxon>Vibrionales</taxon>
        <taxon>Vibrionaceae</taxon>
        <taxon>Vibrio</taxon>
    </lineage>
</organism>
<dbReference type="RefSeq" id="WP_006712931.1">
    <property type="nucleotide sequence ID" value="NZ_AFWF01000183.1"/>
</dbReference>
<dbReference type="InterPro" id="IPR001455">
    <property type="entry name" value="TusA-like"/>
</dbReference>
<evidence type="ECO:0000259" key="1">
    <source>
        <dbReference type="Pfam" id="PF01206"/>
    </source>
</evidence>
<reference evidence="2 3" key="1">
    <citation type="journal article" date="2012" name="Int. J. Syst. Evol. Microbiol.">
        <title>Vibrio caribbeanicus sp. nov., isolated from the marine sponge Scleritoderma cyanea.</title>
        <authorList>
            <person name="Hoffmann M."/>
            <person name="Monday S.R."/>
            <person name="Allard M.W."/>
            <person name="Strain E.A."/>
            <person name="Whittaker P."/>
            <person name="Naum M."/>
            <person name="McCarthy P.J."/>
            <person name="Lopez J.V."/>
            <person name="Fischer M."/>
            <person name="Brown E.W."/>
        </authorList>
    </citation>
    <scope>NUCLEOTIDE SEQUENCE [LARGE SCALE GENOMIC DNA]</scope>
    <source>
        <strain evidence="2 3">ATCC 700023</strain>
    </source>
</reference>
<dbReference type="OrthoDB" id="6215889at2"/>
<dbReference type="Gene3D" id="3.30.110.40">
    <property type="entry name" value="TusA-like domain"/>
    <property type="match status" value="1"/>
</dbReference>
<dbReference type="EMBL" id="AFWF01000183">
    <property type="protein sequence ID" value="EGU37774.1"/>
    <property type="molecule type" value="Genomic_DNA"/>
</dbReference>
<sequence length="74" mass="8452">MTLSNLDLRDQRCPLALLLAKRHVVEMMAGETCTILVQDSSSKSDIIRFLSQHQFEIECVELCNYYSLNVMKGT</sequence>
<dbReference type="CDD" id="cd00291">
    <property type="entry name" value="SirA_YedF_YeeD"/>
    <property type="match status" value="1"/>
</dbReference>
<dbReference type="Proteomes" id="UP000004605">
    <property type="component" value="Unassembled WGS sequence"/>
</dbReference>
<gene>
    <name evidence="2" type="ORF">VII00023_16721</name>
</gene>
<protein>
    <recommendedName>
        <fullName evidence="1">UPF0033 domain-containing protein</fullName>
    </recommendedName>
</protein>
<feature type="domain" description="UPF0033" evidence="1">
    <location>
        <begin position="6"/>
        <end position="60"/>
    </location>
</feature>
<evidence type="ECO:0000313" key="2">
    <source>
        <dbReference type="EMBL" id="EGU37774.1"/>
    </source>
</evidence>
<dbReference type="AlphaFoldDB" id="F9S3R5"/>
<dbReference type="InterPro" id="IPR036868">
    <property type="entry name" value="TusA-like_sf"/>
</dbReference>
<comment type="caution">
    <text evidence="2">The sequence shown here is derived from an EMBL/GenBank/DDBJ whole genome shotgun (WGS) entry which is preliminary data.</text>
</comment>
<dbReference type="Pfam" id="PF01206">
    <property type="entry name" value="TusA"/>
    <property type="match status" value="1"/>
</dbReference>
<dbReference type="SUPFAM" id="SSF64307">
    <property type="entry name" value="SirA-like"/>
    <property type="match status" value="1"/>
</dbReference>
<keyword evidence="3" id="KW-1185">Reference proteome</keyword>
<accession>F9S3R5</accession>